<dbReference type="Pfam" id="PF00941">
    <property type="entry name" value="FAD_binding_5"/>
    <property type="match status" value="1"/>
</dbReference>
<keyword evidence="3" id="KW-0274">FAD</keyword>
<evidence type="ECO:0000313" key="8">
    <source>
        <dbReference type="Proteomes" id="UP000317421"/>
    </source>
</evidence>
<dbReference type="InterPro" id="IPR036010">
    <property type="entry name" value="2Fe-2S_ferredoxin-like_sf"/>
</dbReference>
<evidence type="ECO:0000313" key="7">
    <source>
        <dbReference type="EMBL" id="TWT97894.1"/>
    </source>
</evidence>
<evidence type="ECO:0000259" key="6">
    <source>
        <dbReference type="PROSITE" id="PS51387"/>
    </source>
</evidence>
<dbReference type="PANTHER" id="PTHR45444:SF3">
    <property type="entry name" value="XANTHINE DEHYDROGENASE"/>
    <property type="match status" value="1"/>
</dbReference>
<keyword evidence="1" id="KW-0285">Flavoprotein</keyword>
<reference evidence="7 8" key="1">
    <citation type="submission" date="2019-02" db="EMBL/GenBank/DDBJ databases">
        <title>Deep-cultivation of Planctomycetes and their phenomic and genomic characterization uncovers novel biology.</title>
        <authorList>
            <person name="Wiegand S."/>
            <person name="Jogler M."/>
            <person name="Boedeker C."/>
            <person name="Pinto D."/>
            <person name="Vollmers J."/>
            <person name="Rivas-Marin E."/>
            <person name="Kohn T."/>
            <person name="Peeters S.H."/>
            <person name="Heuer A."/>
            <person name="Rast P."/>
            <person name="Oberbeckmann S."/>
            <person name="Bunk B."/>
            <person name="Jeske O."/>
            <person name="Meyerdierks A."/>
            <person name="Storesund J.E."/>
            <person name="Kallscheuer N."/>
            <person name="Luecker S."/>
            <person name="Lage O.M."/>
            <person name="Pohl T."/>
            <person name="Merkel B.J."/>
            <person name="Hornburger P."/>
            <person name="Mueller R.-W."/>
            <person name="Bruemmer F."/>
            <person name="Labrenz M."/>
            <person name="Spormann A.M."/>
            <person name="Op Den Camp H."/>
            <person name="Overmann J."/>
            <person name="Amann R."/>
            <person name="Jetten M.S.M."/>
            <person name="Mascher T."/>
            <person name="Medema M.H."/>
            <person name="Devos D.P."/>
            <person name="Kaster A.-K."/>
            <person name="Ovreas L."/>
            <person name="Rohde M."/>
            <person name="Galperin M.Y."/>
            <person name="Jogler C."/>
        </authorList>
    </citation>
    <scope>NUCLEOTIDE SEQUENCE [LARGE SCALE GENOMIC DNA]</scope>
    <source>
        <strain evidence="7 8">Pla108</strain>
    </source>
</reference>
<dbReference type="SUPFAM" id="SSF56176">
    <property type="entry name" value="FAD-binding/transporter-associated domain-like"/>
    <property type="match status" value="1"/>
</dbReference>
<dbReference type="EMBL" id="SJPR01000002">
    <property type="protein sequence ID" value="TWT97894.1"/>
    <property type="molecule type" value="Genomic_DNA"/>
</dbReference>
<dbReference type="SUPFAM" id="SSF55447">
    <property type="entry name" value="CO dehydrogenase flavoprotein C-terminal domain-like"/>
    <property type="match status" value="1"/>
</dbReference>
<keyword evidence="2" id="KW-0479">Metal-binding</keyword>
<dbReference type="InterPro" id="IPR016169">
    <property type="entry name" value="FAD-bd_PCMH_sub2"/>
</dbReference>
<dbReference type="PROSITE" id="PS00197">
    <property type="entry name" value="2FE2S_FER_1"/>
    <property type="match status" value="1"/>
</dbReference>
<dbReference type="InterPro" id="IPR036884">
    <property type="entry name" value="2Fe-2S-bd_dom_sf"/>
</dbReference>
<dbReference type="InterPro" id="IPR002346">
    <property type="entry name" value="Mopterin_DH_FAD-bd"/>
</dbReference>
<dbReference type="PROSITE" id="PS51387">
    <property type="entry name" value="FAD_PCMH"/>
    <property type="match status" value="1"/>
</dbReference>
<dbReference type="PANTHER" id="PTHR45444">
    <property type="entry name" value="XANTHINE DEHYDROGENASE"/>
    <property type="match status" value="1"/>
</dbReference>
<dbReference type="InterPro" id="IPR001041">
    <property type="entry name" value="2Fe-2S_ferredoxin-type"/>
</dbReference>
<dbReference type="Gene3D" id="3.30.390.50">
    <property type="entry name" value="CO dehydrogenase flavoprotein, C-terminal domain"/>
    <property type="match status" value="1"/>
</dbReference>
<dbReference type="SUPFAM" id="SSF54292">
    <property type="entry name" value="2Fe-2S ferredoxin-like"/>
    <property type="match status" value="1"/>
</dbReference>
<dbReference type="RefSeq" id="WP_146444788.1">
    <property type="nucleotide sequence ID" value="NZ_SJPR01000002.1"/>
</dbReference>
<name>A0A5C6AD57_9BACT</name>
<dbReference type="SMART" id="SM01092">
    <property type="entry name" value="CO_deh_flav_C"/>
    <property type="match status" value="1"/>
</dbReference>
<dbReference type="InterPro" id="IPR012675">
    <property type="entry name" value="Beta-grasp_dom_sf"/>
</dbReference>
<dbReference type="Pfam" id="PF03450">
    <property type="entry name" value="CO_deh_flav_C"/>
    <property type="match status" value="1"/>
</dbReference>
<dbReference type="Gene3D" id="1.10.150.120">
    <property type="entry name" value="[2Fe-2S]-binding domain"/>
    <property type="match status" value="1"/>
</dbReference>
<sequence length="504" mass="54049">MRNSLVFYVNGDRHEVRGEAAGRTLSDYLRGGCGSPTAERLVGTKIACAEGDCGACTVLVGKTAPSGDRLDYQTIDACIAFIYQLDRRHVVTVEGLQEDSRLAPAQQAMVDCHGSQCGFCTPGFVMALQGLVEESDDRGPLADETLRLGLSGNLCRCTGYSQILDAGKRLDPARVDSVAKQYDPAPMLADFAALGDGPVRVNPRDTHQLNGHATAAPPVEVFLPSTLPELVEFRADNPDAKLVSGATDVGVQFNHGKLAPVAVISTTGVAELQHLEVVDEELVIGAAVPWSRVEAFAKHELPAYHAILTRFGSPQVRHAGTLVGNLANASPIADSIPFHYVAGSTLELASVGGRRDVPIEDFYLGYKQLDLRPDEVIIAVRTPLPAENVQLRLYKVSKRRDMDISTVTTAFWLELEGDLCAGARLAAGGVGPTVVRLPRAEEALIGRPLTLEAMRVAGRIAREEITPISDVRGGADYRLQLVENLFAKCWHEVRGNGILTGSSG</sequence>
<dbReference type="InterPro" id="IPR016167">
    <property type="entry name" value="FAD-bd_PCMH_sub1"/>
</dbReference>
<dbReference type="EC" id="1.17.1.5" evidence="7"/>
<evidence type="ECO:0000256" key="2">
    <source>
        <dbReference type="ARBA" id="ARBA00022723"/>
    </source>
</evidence>
<evidence type="ECO:0000256" key="1">
    <source>
        <dbReference type="ARBA" id="ARBA00022630"/>
    </source>
</evidence>
<dbReference type="Gene3D" id="3.10.20.30">
    <property type="match status" value="1"/>
</dbReference>
<dbReference type="Gene3D" id="3.30.43.10">
    <property type="entry name" value="Uridine Diphospho-n-acetylenolpyruvylglucosamine Reductase, domain 2"/>
    <property type="match status" value="1"/>
</dbReference>
<dbReference type="GO" id="GO:0071949">
    <property type="term" value="F:FAD binding"/>
    <property type="evidence" value="ECO:0007669"/>
    <property type="project" value="InterPro"/>
</dbReference>
<comment type="caution">
    <text evidence="7">The sequence shown here is derived from an EMBL/GenBank/DDBJ whole genome shotgun (WGS) entry which is preliminary data.</text>
</comment>
<dbReference type="GO" id="GO:0050138">
    <property type="term" value="F:nicotinate dehydrogenase activity"/>
    <property type="evidence" value="ECO:0007669"/>
    <property type="project" value="UniProtKB-EC"/>
</dbReference>
<accession>A0A5C6AD57</accession>
<dbReference type="GO" id="GO:0051537">
    <property type="term" value="F:2 iron, 2 sulfur cluster binding"/>
    <property type="evidence" value="ECO:0007669"/>
    <property type="project" value="InterPro"/>
</dbReference>
<dbReference type="InterPro" id="IPR012175">
    <property type="entry name" value="Xanth_DH_ssu_bac"/>
</dbReference>
<evidence type="ECO:0000256" key="4">
    <source>
        <dbReference type="ARBA" id="ARBA00023002"/>
    </source>
</evidence>
<protein>
    <submittedName>
        <fullName evidence="7">Nicotinate dehydrogenase FAD-subunit</fullName>
        <ecNumber evidence="7">1.17.1.5</ecNumber>
    </submittedName>
</protein>
<dbReference type="InterPro" id="IPR005107">
    <property type="entry name" value="CO_DH_flav_C"/>
</dbReference>
<dbReference type="Gene3D" id="3.30.465.10">
    <property type="match status" value="1"/>
</dbReference>
<dbReference type="InterPro" id="IPR036318">
    <property type="entry name" value="FAD-bd_PCMH-like_sf"/>
</dbReference>
<keyword evidence="8" id="KW-1185">Reference proteome</keyword>
<dbReference type="GO" id="GO:0005506">
    <property type="term" value="F:iron ion binding"/>
    <property type="evidence" value="ECO:0007669"/>
    <property type="project" value="InterPro"/>
</dbReference>
<dbReference type="InterPro" id="IPR006058">
    <property type="entry name" value="2Fe2S_fd_BS"/>
</dbReference>
<dbReference type="InterPro" id="IPR016208">
    <property type="entry name" value="Ald_Oxase/xanthine_DH-like"/>
</dbReference>
<dbReference type="Pfam" id="PF01799">
    <property type="entry name" value="Fer2_2"/>
    <property type="match status" value="1"/>
</dbReference>
<keyword evidence="4 7" id="KW-0560">Oxidoreductase</keyword>
<organism evidence="7 8">
    <name type="scientific">Botrimarina colliarenosi</name>
    <dbReference type="NCBI Taxonomy" id="2528001"/>
    <lineage>
        <taxon>Bacteria</taxon>
        <taxon>Pseudomonadati</taxon>
        <taxon>Planctomycetota</taxon>
        <taxon>Planctomycetia</taxon>
        <taxon>Pirellulales</taxon>
        <taxon>Lacipirellulaceae</taxon>
        <taxon>Botrimarina</taxon>
    </lineage>
</organism>
<dbReference type="Proteomes" id="UP000317421">
    <property type="component" value="Unassembled WGS sequence"/>
</dbReference>
<dbReference type="SUPFAM" id="SSF47741">
    <property type="entry name" value="CO dehydrogenase ISP C-domain like"/>
    <property type="match status" value="1"/>
</dbReference>
<dbReference type="Pfam" id="PF00111">
    <property type="entry name" value="Fer2"/>
    <property type="match status" value="1"/>
</dbReference>
<evidence type="ECO:0000256" key="5">
    <source>
        <dbReference type="ARBA" id="ARBA00023004"/>
    </source>
</evidence>
<dbReference type="AlphaFoldDB" id="A0A5C6AD57"/>
<proteinExistence type="predicted"/>
<dbReference type="InterPro" id="IPR002888">
    <property type="entry name" value="2Fe-2S-bd"/>
</dbReference>
<evidence type="ECO:0000256" key="3">
    <source>
        <dbReference type="ARBA" id="ARBA00022827"/>
    </source>
</evidence>
<gene>
    <name evidence="7" type="primary">ndhF</name>
    <name evidence="7" type="ORF">Pla108_20480</name>
</gene>
<dbReference type="InterPro" id="IPR036683">
    <property type="entry name" value="CO_DH_flav_C_dom_sf"/>
</dbReference>
<dbReference type="CDD" id="cd00207">
    <property type="entry name" value="fer2"/>
    <property type="match status" value="1"/>
</dbReference>
<feature type="domain" description="FAD-binding PCMH-type" evidence="6">
    <location>
        <begin position="214"/>
        <end position="387"/>
    </location>
</feature>
<keyword evidence="5" id="KW-0408">Iron</keyword>
<dbReference type="InterPro" id="IPR016166">
    <property type="entry name" value="FAD-bd_PCMH"/>
</dbReference>
<dbReference type="PIRSF" id="PIRSF036557">
    <property type="entry name" value="XdhA_RC"/>
    <property type="match status" value="1"/>
</dbReference>
<dbReference type="OrthoDB" id="9796880at2"/>